<gene>
    <name evidence="1" type="ORF">CCUS01_06115</name>
</gene>
<evidence type="ECO:0000313" key="1">
    <source>
        <dbReference type="EMBL" id="KAK1471001.1"/>
    </source>
</evidence>
<keyword evidence="2" id="KW-1185">Reference proteome</keyword>
<name>A0AAI9Y0B9_9PEZI</name>
<accession>A0AAI9Y0B9</accession>
<organism evidence="1 2">
    <name type="scientific">Colletotrichum cuscutae</name>
    <dbReference type="NCBI Taxonomy" id="1209917"/>
    <lineage>
        <taxon>Eukaryota</taxon>
        <taxon>Fungi</taxon>
        <taxon>Dikarya</taxon>
        <taxon>Ascomycota</taxon>
        <taxon>Pezizomycotina</taxon>
        <taxon>Sordariomycetes</taxon>
        <taxon>Hypocreomycetidae</taxon>
        <taxon>Glomerellales</taxon>
        <taxon>Glomerellaceae</taxon>
        <taxon>Colletotrichum</taxon>
        <taxon>Colletotrichum acutatum species complex</taxon>
    </lineage>
</organism>
<sequence>MGVYSSSSEEQISTNYIKSYDGPTKKAAHATWGSANPIVNLAELEIKICPRHRGKSLSIEVDRGPICLSVIYVFIPPGIPHTEGLDPWIQWMAYWTNETAGKIKWVRDSIPAGNGDGGLTQPPTLFRTPQANNRLHYVAQPIVSKQQGSLPIPNCIARLISTDTRTF</sequence>
<dbReference type="Proteomes" id="UP001239213">
    <property type="component" value="Unassembled WGS sequence"/>
</dbReference>
<proteinExistence type="predicted"/>
<comment type="caution">
    <text evidence="1">The sequence shown here is derived from an EMBL/GenBank/DDBJ whole genome shotgun (WGS) entry which is preliminary data.</text>
</comment>
<dbReference type="EMBL" id="MPDP01000212">
    <property type="protein sequence ID" value="KAK1471001.1"/>
    <property type="molecule type" value="Genomic_DNA"/>
</dbReference>
<protein>
    <submittedName>
        <fullName evidence="1">Uncharacterized protein</fullName>
    </submittedName>
</protein>
<reference evidence="1" key="1">
    <citation type="submission" date="2016-11" db="EMBL/GenBank/DDBJ databases">
        <title>The genome sequence of Colletotrichum cuscutae.</title>
        <authorList>
            <person name="Baroncelli R."/>
        </authorList>
    </citation>
    <scope>NUCLEOTIDE SEQUENCE</scope>
    <source>
        <strain evidence="1">IMI 304802</strain>
    </source>
</reference>
<dbReference type="AlphaFoldDB" id="A0AAI9Y0B9"/>
<evidence type="ECO:0000313" key="2">
    <source>
        <dbReference type="Proteomes" id="UP001239213"/>
    </source>
</evidence>